<comment type="caution">
    <text evidence="2">The sequence shown here is derived from an EMBL/GenBank/DDBJ whole genome shotgun (WGS) entry which is preliminary data.</text>
</comment>
<keyword evidence="1" id="KW-1133">Transmembrane helix</keyword>
<evidence type="ECO:0000256" key="1">
    <source>
        <dbReference type="SAM" id="Phobius"/>
    </source>
</evidence>
<evidence type="ECO:0000313" key="2">
    <source>
        <dbReference type="EMBL" id="KKL72989.1"/>
    </source>
</evidence>
<name>A0A0F9EG91_9ZZZZ</name>
<gene>
    <name evidence="2" type="ORF">LCGC14_2079370</name>
</gene>
<dbReference type="AlphaFoldDB" id="A0A0F9EG91"/>
<keyword evidence="1" id="KW-0472">Membrane</keyword>
<keyword evidence="1" id="KW-0812">Transmembrane</keyword>
<organism evidence="2">
    <name type="scientific">marine sediment metagenome</name>
    <dbReference type="NCBI Taxonomy" id="412755"/>
    <lineage>
        <taxon>unclassified sequences</taxon>
        <taxon>metagenomes</taxon>
        <taxon>ecological metagenomes</taxon>
    </lineage>
</organism>
<proteinExistence type="predicted"/>
<accession>A0A0F9EG91</accession>
<feature type="non-terminal residue" evidence="2">
    <location>
        <position position="1"/>
    </location>
</feature>
<reference evidence="2" key="1">
    <citation type="journal article" date="2015" name="Nature">
        <title>Complex archaea that bridge the gap between prokaryotes and eukaryotes.</title>
        <authorList>
            <person name="Spang A."/>
            <person name="Saw J.H."/>
            <person name="Jorgensen S.L."/>
            <person name="Zaremba-Niedzwiedzka K."/>
            <person name="Martijn J."/>
            <person name="Lind A.E."/>
            <person name="van Eijk R."/>
            <person name="Schleper C."/>
            <person name="Guy L."/>
            <person name="Ettema T.J."/>
        </authorList>
    </citation>
    <scope>NUCLEOTIDE SEQUENCE</scope>
</reference>
<protein>
    <submittedName>
        <fullName evidence="2">Uncharacterized protein</fullName>
    </submittedName>
</protein>
<dbReference type="EMBL" id="LAZR01025101">
    <property type="protein sequence ID" value="KKL72989.1"/>
    <property type="molecule type" value="Genomic_DNA"/>
</dbReference>
<sequence length="70" mass="7919">LDVIEEVLIVHGTFFDFFSLTFVSACGILGLMMRGRAVWLARRAHNPEVASSNLAPAMDTRLSKSHRRFR</sequence>
<feature type="transmembrane region" description="Helical" evidence="1">
    <location>
        <begin position="12"/>
        <end position="33"/>
    </location>
</feature>